<dbReference type="Gene3D" id="1.10.520.10">
    <property type="match status" value="1"/>
</dbReference>
<feature type="transmembrane region" description="Helical" evidence="2">
    <location>
        <begin position="77"/>
        <end position="95"/>
    </location>
</feature>
<reference evidence="4" key="1">
    <citation type="submission" date="2023-05" db="EMBL/GenBank/DDBJ databases">
        <title>Nepenthes gracilis genome sequencing.</title>
        <authorList>
            <person name="Fukushima K."/>
        </authorList>
    </citation>
    <scope>NUCLEOTIDE SEQUENCE</scope>
    <source>
        <strain evidence="4">SING2019-196</strain>
    </source>
</reference>
<feature type="transmembrane region" description="Helical" evidence="2">
    <location>
        <begin position="12"/>
        <end position="30"/>
    </location>
</feature>
<dbReference type="PANTHER" id="PTHR43349:SF35">
    <property type="entry name" value="PHENYLCOUMARAN BENZYLIC ETHER REDUCTASE 1"/>
    <property type="match status" value="1"/>
</dbReference>
<proteinExistence type="inferred from homology"/>
<dbReference type="Gene3D" id="3.40.50.720">
    <property type="entry name" value="NAD(P)-binding Rossmann-like Domain"/>
    <property type="match status" value="1"/>
</dbReference>
<evidence type="ECO:0000256" key="1">
    <source>
        <dbReference type="ARBA" id="ARBA00005725"/>
    </source>
</evidence>
<evidence type="ECO:0000313" key="5">
    <source>
        <dbReference type="Proteomes" id="UP001279734"/>
    </source>
</evidence>
<comment type="caution">
    <text evidence="4">The sequence shown here is derived from an EMBL/GenBank/DDBJ whole genome shotgun (WGS) entry which is preliminary data.</text>
</comment>
<dbReference type="InterPro" id="IPR050608">
    <property type="entry name" value="NmrA-type/Isoflavone_red_sf"/>
</dbReference>
<keyword evidence="2" id="KW-0472">Membrane</keyword>
<dbReference type="Proteomes" id="UP001279734">
    <property type="component" value="Unassembled WGS sequence"/>
</dbReference>
<feature type="domain" description="NmrA-like" evidence="3">
    <location>
        <begin position="208"/>
        <end position="254"/>
    </location>
</feature>
<evidence type="ECO:0000313" key="4">
    <source>
        <dbReference type="EMBL" id="GMH15247.1"/>
    </source>
</evidence>
<keyword evidence="2" id="KW-1133">Transmembrane helix</keyword>
<dbReference type="InterPro" id="IPR008030">
    <property type="entry name" value="NmrA-like"/>
</dbReference>
<dbReference type="PANTHER" id="PTHR43349">
    <property type="entry name" value="PINORESINOL REDUCTASE-RELATED"/>
    <property type="match status" value="1"/>
</dbReference>
<organism evidence="4 5">
    <name type="scientific">Nepenthes gracilis</name>
    <name type="common">Slender pitcher plant</name>
    <dbReference type="NCBI Taxonomy" id="150966"/>
    <lineage>
        <taxon>Eukaryota</taxon>
        <taxon>Viridiplantae</taxon>
        <taxon>Streptophyta</taxon>
        <taxon>Embryophyta</taxon>
        <taxon>Tracheophyta</taxon>
        <taxon>Spermatophyta</taxon>
        <taxon>Magnoliopsida</taxon>
        <taxon>eudicotyledons</taxon>
        <taxon>Gunneridae</taxon>
        <taxon>Pentapetalae</taxon>
        <taxon>Caryophyllales</taxon>
        <taxon>Nepenthaceae</taxon>
        <taxon>Nepenthes</taxon>
    </lineage>
</organism>
<keyword evidence="5" id="KW-1185">Reference proteome</keyword>
<keyword evidence="2" id="KW-0812">Transmembrane</keyword>
<comment type="similarity">
    <text evidence="1">Belongs to the NmrA-type oxidoreductase family. Isoflavone reductase subfamily.</text>
</comment>
<evidence type="ECO:0000256" key="2">
    <source>
        <dbReference type="SAM" id="Phobius"/>
    </source>
</evidence>
<dbReference type="EMBL" id="BSYO01000015">
    <property type="protein sequence ID" value="GMH15247.1"/>
    <property type="molecule type" value="Genomic_DNA"/>
</dbReference>
<gene>
    <name evidence="4" type="ORF">Nepgr_017088</name>
</gene>
<evidence type="ECO:0000259" key="3">
    <source>
        <dbReference type="Pfam" id="PF05368"/>
    </source>
</evidence>
<dbReference type="Pfam" id="PF05368">
    <property type="entry name" value="NmrA"/>
    <property type="match status" value="1"/>
</dbReference>
<name>A0AAD3SQI5_NEPGR</name>
<sequence length="261" mass="29805">MSSKKFVASEIDGVSPGCVFSFSASFLFLYPEIEMKILGLLQQSSGSFPFQRDRGLDFEDCRSGVPPYSRWSHPSPSLHLFFFFITFFDIHLTTYSSSFQRRQSRGYVAKARKRDWKKCFPCASDDDYNDLMEKSHELPPLNVSKFRIGTIRFKSKQSHAANNGLDIALTLLEPIKEQFFLFFPMLTSTWYLKPFTIGPENLFHHGREGDLYGHESLLKVIKEVDVVISTMGHALLADQTKIIAAIKEVGANIKKQQLLPM</sequence>
<accession>A0AAD3SQI5</accession>
<protein>
    <recommendedName>
        <fullName evidence="3">NmrA-like domain-containing protein</fullName>
    </recommendedName>
</protein>
<dbReference type="AlphaFoldDB" id="A0AAD3SQI5"/>